<organism evidence="1 2">
    <name type="scientific">Reticulomyxa filosa</name>
    <dbReference type="NCBI Taxonomy" id="46433"/>
    <lineage>
        <taxon>Eukaryota</taxon>
        <taxon>Sar</taxon>
        <taxon>Rhizaria</taxon>
        <taxon>Retaria</taxon>
        <taxon>Foraminifera</taxon>
        <taxon>Monothalamids</taxon>
        <taxon>Reticulomyxidae</taxon>
        <taxon>Reticulomyxa</taxon>
    </lineage>
</organism>
<keyword evidence="2" id="KW-1185">Reference proteome</keyword>
<protein>
    <submittedName>
        <fullName evidence="1">Uncharacterized protein</fullName>
    </submittedName>
</protein>
<comment type="caution">
    <text evidence="1">The sequence shown here is derived from an EMBL/GenBank/DDBJ whole genome shotgun (WGS) entry which is preliminary data.</text>
</comment>
<evidence type="ECO:0000313" key="1">
    <source>
        <dbReference type="EMBL" id="ETO07622.1"/>
    </source>
</evidence>
<evidence type="ECO:0000313" key="2">
    <source>
        <dbReference type="Proteomes" id="UP000023152"/>
    </source>
</evidence>
<name>X6M2H6_RETFI</name>
<feature type="non-terminal residue" evidence="1">
    <location>
        <position position="1"/>
    </location>
</feature>
<dbReference type="EMBL" id="ASPP01025941">
    <property type="protein sequence ID" value="ETO07622.1"/>
    <property type="molecule type" value="Genomic_DNA"/>
</dbReference>
<accession>X6M2H6</accession>
<sequence length="131" mass="15340">FSVDHTNFSVDEKQEELHSENGTLYLSNDDVKFWKCVLRIGDDGKGLSLKNSIWKDAKGLTMSQKFVVEQRGGILALVFLPLHENIRFELEKKKKFENSVFNYSKPKIFCLFNSLQHIFRQVLDINMFIKH</sequence>
<reference evidence="1 2" key="1">
    <citation type="journal article" date="2013" name="Curr. Biol.">
        <title>The Genome of the Foraminiferan Reticulomyxa filosa.</title>
        <authorList>
            <person name="Glockner G."/>
            <person name="Hulsmann N."/>
            <person name="Schleicher M."/>
            <person name="Noegel A.A."/>
            <person name="Eichinger L."/>
            <person name="Gallinger C."/>
            <person name="Pawlowski J."/>
            <person name="Sierra R."/>
            <person name="Euteneuer U."/>
            <person name="Pillet L."/>
            <person name="Moustafa A."/>
            <person name="Platzer M."/>
            <person name="Groth M."/>
            <person name="Szafranski K."/>
            <person name="Schliwa M."/>
        </authorList>
    </citation>
    <scope>NUCLEOTIDE SEQUENCE [LARGE SCALE GENOMIC DNA]</scope>
</reference>
<proteinExistence type="predicted"/>
<gene>
    <name evidence="1" type="ORF">RFI_29770</name>
</gene>
<dbReference type="Proteomes" id="UP000023152">
    <property type="component" value="Unassembled WGS sequence"/>
</dbReference>
<dbReference type="AlphaFoldDB" id="X6M2H6"/>